<dbReference type="SUPFAM" id="SSF53474">
    <property type="entry name" value="alpha/beta-Hydrolases"/>
    <property type="match status" value="1"/>
</dbReference>
<proteinExistence type="predicted"/>
<evidence type="ECO:0000313" key="2">
    <source>
        <dbReference type="EMBL" id="SON51935.1"/>
    </source>
</evidence>
<evidence type="ECO:0000313" key="3">
    <source>
        <dbReference type="Proteomes" id="UP000235828"/>
    </source>
</evidence>
<gene>
    <name evidence="2" type="ORF">VTAP4600_B0324</name>
</gene>
<dbReference type="InterPro" id="IPR022742">
    <property type="entry name" value="Hydrolase_4"/>
</dbReference>
<keyword evidence="3" id="KW-1185">Reference proteome</keyword>
<dbReference type="AlphaFoldDB" id="A0A2N8ZJ53"/>
<organism evidence="2 3">
    <name type="scientific">Vibrio tapetis subsp. tapetis</name>
    <dbReference type="NCBI Taxonomy" id="1671868"/>
    <lineage>
        <taxon>Bacteria</taxon>
        <taxon>Pseudomonadati</taxon>
        <taxon>Pseudomonadota</taxon>
        <taxon>Gammaproteobacteria</taxon>
        <taxon>Vibrionales</taxon>
        <taxon>Vibrionaceae</taxon>
        <taxon>Vibrio</taxon>
    </lineage>
</organism>
<dbReference type="InterPro" id="IPR051044">
    <property type="entry name" value="MAG_DAG_Lipase"/>
</dbReference>
<dbReference type="Pfam" id="PF12146">
    <property type="entry name" value="Hydrolase_4"/>
    <property type="match status" value="1"/>
</dbReference>
<sequence length="312" mass="35023">MEVVSLNSKNSRVLRVRVWWPVGPIKQAVVLSHGMAEHIDRYEELANWFTRTGTLLCGINHRGHGEEAEQLGHFSNENGWQYVLDDLDCVVDYAFQALSLLKAELEIDDPRPVLIGHSMGSFIARHYAVLNGKKLSGLVLCGSNHQSPLLFQIGRIAARVESWRIGNNVSSPLLEKLSFGNANKGIRVVRTEQDWLSRDENMVDAYIQDPYCGFTCTAQFWIDFLGGLAEISKDQAFDAISNDLAILVIGGEADPITRYGVGTSALVDKLNQHGCSKTTYYLYQDARHELFNETNRESIMKDVQCWLTSLNT</sequence>
<dbReference type="EMBL" id="LT960612">
    <property type="protein sequence ID" value="SON51935.1"/>
    <property type="molecule type" value="Genomic_DNA"/>
</dbReference>
<name>A0A2N8ZJ53_9VIBR</name>
<feature type="domain" description="Serine aminopeptidase S33" evidence="1">
    <location>
        <begin position="24"/>
        <end position="295"/>
    </location>
</feature>
<keyword evidence="2" id="KW-0378">Hydrolase</keyword>
<dbReference type="GO" id="GO:0016787">
    <property type="term" value="F:hydrolase activity"/>
    <property type="evidence" value="ECO:0007669"/>
    <property type="project" value="UniProtKB-KW"/>
</dbReference>
<evidence type="ECO:0000259" key="1">
    <source>
        <dbReference type="Pfam" id="PF12146"/>
    </source>
</evidence>
<accession>A0A2N8ZJ53</accession>
<reference evidence="2 3" key="1">
    <citation type="submission" date="2017-10" db="EMBL/GenBank/DDBJ databases">
        <authorList>
            <person name="Banno H."/>
            <person name="Chua N.-H."/>
        </authorList>
    </citation>
    <scope>NUCLEOTIDE SEQUENCE [LARGE SCALE GENOMIC DNA]</scope>
    <source>
        <strain evidence="2">Vibrio tapetis CECT4600</strain>
    </source>
</reference>
<dbReference type="Proteomes" id="UP000235828">
    <property type="component" value="Chromosome B"/>
</dbReference>
<dbReference type="RefSeq" id="WP_102524297.1">
    <property type="nucleotide sequence ID" value="NZ_LT960612.1"/>
</dbReference>
<dbReference type="Gene3D" id="3.40.50.1820">
    <property type="entry name" value="alpha/beta hydrolase"/>
    <property type="match status" value="1"/>
</dbReference>
<dbReference type="KEGG" id="vta:B0324"/>
<dbReference type="OrthoDB" id="7057597at2"/>
<protein>
    <submittedName>
        <fullName evidence="2">Hydrolase, alpha/beta fold family</fullName>
    </submittedName>
</protein>
<dbReference type="PANTHER" id="PTHR11614">
    <property type="entry name" value="PHOSPHOLIPASE-RELATED"/>
    <property type="match status" value="1"/>
</dbReference>
<dbReference type="InterPro" id="IPR029058">
    <property type="entry name" value="AB_hydrolase_fold"/>
</dbReference>